<keyword evidence="2" id="KW-0732">Signal</keyword>
<reference evidence="4 6" key="2">
    <citation type="submission" date="2018-12" db="EMBL/GenBank/DDBJ databases">
        <authorList>
            <person name="hu s."/>
            <person name="Xu Y."/>
            <person name="Xu B."/>
            <person name="Li F."/>
        </authorList>
    </citation>
    <scope>NUCLEOTIDE SEQUENCE [LARGE SCALE GENOMIC DNA]</scope>
    <source>
        <strain evidence="4 6">KSW2-17</strain>
    </source>
</reference>
<dbReference type="EMBL" id="PYAU01000001">
    <property type="protein sequence ID" value="PSL37053.1"/>
    <property type="molecule type" value="Genomic_DNA"/>
</dbReference>
<feature type="signal peptide" evidence="2">
    <location>
        <begin position="1"/>
        <end position="30"/>
    </location>
</feature>
<organism evidence="3 5">
    <name type="scientific">Labedella gwakjiensis</name>
    <dbReference type="NCBI Taxonomy" id="390269"/>
    <lineage>
        <taxon>Bacteria</taxon>
        <taxon>Bacillati</taxon>
        <taxon>Actinomycetota</taxon>
        <taxon>Actinomycetes</taxon>
        <taxon>Micrococcales</taxon>
        <taxon>Microbacteriaceae</taxon>
        <taxon>Labedella</taxon>
    </lineage>
</organism>
<keyword evidence="6" id="KW-1185">Reference proteome</keyword>
<proteinExistence type="predicted"/>
<dbReference type="PROSITE" id="PS51257">
    <property type="entry name" value="PROKAR_LIPOPROTEIN"/>
    <property type="match status" value="1"/>
</dbReference>
<dbReference type="Proteomes" id="UP000268291">
    <property type="component" value="Unassembled WGS sequence"/>
</dbReference>
<sequence length="183" mass="18056">MRIGSRDRGPVAASALAVLALTAAALLGCAAESPGTSDPATMTPTPTDVAPPVTGAASAEPLDDGEYRAAVYVPTSGTIVGDENLAAGTLIDLGNGCLGLEAEDGERALVAFPAGTTLENGLVSAVGMDAFGLDQPLRYAGALGSTTDGAFSLSMPAGCPSDTTDVWYFVVPSSAGSGSTDDD</sequence>
<dbReference type="Proteomes" id="UP000241203">
    <property type="component" value="Unassembled WGS sequence"/>
</dbReference>
<dbReference type="EMBL" id="RZGY01000004">
    <property type="protein sequence ID" value="RUQ82037.1"/>
    <property type="molecule type" value="Genomic_DNA"/>
</dbReference>
<feature type="region of interest" description="Disordered" evidence="1">
    <location>
        <begin position="33"/>
        <end position="60"/>
    </location>
</feature>
<gene>
    <name evidence="3" type="ORF">CLV49_0659</name>
    <name evidence="4" type="ORF">ELQ93_17305</name>
</gene>
<dbReference type="RefSeq" id="WP_106562248.1">
    <property type="nucleotide sequence ID" value="NZ_PYAU01000001.1"/>
</dbReference>
<accession>A0A2P8GSW1</accession>
<name>A0A2P8GSW1_9MICO</name>
<evidence type="ECO:0000313" key="4">
    <source>
        <dbReference type="EMBL" id="RUQ82037.1"/>
    </source>
</evidence>
<evidence type="ECO:0000313" key="5">
    <source>
        <dbReference type="Proteomes" id="UP000241203"/>
    </source>
</evidence>
<dbReference type="AlphaFoldDB" id="A0A2P8GSW1"/>
<feature type="chain" id="PRO_5015204107" evidence="2">
    <location>
        <begin position="31"/>
        <end position="183"/>
    </location>
</feature>
<protein>
    <submittedName>
        <fullName evidence="3">Uncharacterized protein</fullName>
    </submittedName>
</protein>
<evidence type="ECO:0000313" key="3">
    <source>
        <dbReference type="EMBL" id="PSL37053.1"/>
    </source>
</evidence>
<comment type="caution">
    <text evidence="3">The sequence shown here is derived from an EMBL/GenBank/DDBJ whole genome shotgun (WGS) entry which is preliminary data.</text>
</comment>
<reference evidence="3 5" key="1">
    <citation type="submission" date="2018-03" db="EMBL/GenBank/DDBJ databases">
        <title>Genomic Encyclopedia of Archaeal and Bacterial Type Strains, Phase II (KMG-II): from individual species to whole genera.</title>
        <authorList>
            <person name="Goeker M."/>
        </authorList>
    </citation>
    <scope>NUCLEOTIDE SEQUENCE [LARGE SCALE GENOMIC DNA]</scope>
    <source>
        <strain evidence="3 5">DSM 21548</strain>
    </source>
</reference>
<evidence type="ECO:0000256" key="2">
    <source>
        <dbReference type="SAM" id="SignalP"/>
    </source>
</evidence>
<dbReference type="OrthoDB" id="5117295at2"/>
<feature type="compositionally biased region" description="Low complexity" evidence="1">
    <location>
        <begin position="38"/>
        <end position="54"/>
    </location>
</feature>
<evidence type="ECO:0000256" key="1">
    <source>
        <dbReference type="SAM" id="MobiDB-lite"/>
    </source>
</evidence>
<evidence type="ECO:0000313" key="6">
    <source>
        <dbReference type="Proteomes" id="UP000268291"/>
    </source>
</evidence>